<dbReference type="SUPFAM" id="SSF54928">
    <property type="entry name" value="RNA-binding domain, RBD"/>
    <property type="match status" value="2"/>
</dbReference>
<feature type="compositionally biased region" description="Acidic residues" evidence="3">
    <location>
        <begin position="51"/>
        <end position="69"/>
    </location>
</feature>
<dbReference type="SMART" id="SM00360">
    <property type="entry name" value="RRM"/>
    <property type="match status" value="2"/>
</dbReference>
<feature type="domain" description="RRM" evidence="4">
    <location>
        <begin position="158"/>
        <end position="238"/>
    </location>
</feature>
<feature type="region of interest" description="Disordered" evidence="3">
    <location>
        <begin position="318"/>
        <end position="383"/>
    </location>
</feature>
<keyword evidence="6" id="KW-1185">Reference proteome</keyword>
<dbReference type="InterPro" id="IPR035979">
    <property type="entry name" value="RBD_domain_sf"/>
</dbReference>
<dbReference type="InterPro" id="IPR012677">
    <property type="entry name" value="Nucleotide-bd_a/b_plait_sf"/>
</dbReference>
<dbReference type="PROSITE" id="PS50102">
    <property type="entry name" value="RRM"/>
    <property type="match status" value="2"/>
</dbReference>
<protein>
    <submittedName>
        <fullName evidence="5">Nuclear localization sequence binding protein</fullName>
    </submittedName>
</protein>
<feature type="region of interest" description="Disordered" evidence="3">
    <location>
        <begin position="448"/>
        <end position="542"/>
    </location>
</feature>
<sequence>MDAAKELIGAEKSRKSGSKGKGDANVDKEKKSRKGKKEKKASIKIPAMAMDGDEEEQDFEEAGAADEAGDDLRSAAQIVVDAADDLHVAVSDSHERSALDTESDAAGEAEDAEVEAISHKEQRKRRKLEKAAAKAGTGGSADSVPLATEPKAPARSGFSLWIGNLSFRTSEARLKEWLEEGGITGISRIHMPSGQKKMEHNKGYAYADVPDADIVQAGIALSEGHLDGRRLLIKSGSDYTGRPALNPSAVAFATTQPEGDAGDGNVKATSGSRGRTGLTKTAQKILRAQRNAPCETLFVGNLSFATTETSLRELVEGAAQARQERAPKEPLAGDASDEAKTKADHDDASNESRADAEDAPAKEDTRKRKREQPARPNEVRGAGIRKIRMGEFEGTNKCKGFAFVDFHTVAHATATLISPRMRYLDGREIKLEYASVDAVRRGAVKNRNAAGAHEAGHRPHAKAPHGFSRRKPQRDAENLYDGGAEHATAGPAPLPGSFDPEQPLARAHKPTKEEREARRAAQGHSKRRQAPGAALASAQREKIGIAADAVPQGKKIVF</sequence>
<feature type="region of interest" description="Disordered" evidence="3">
    <location>
        <begin position="1"/>
        <end position="70"/>
    </location>
</feature>
<evidence type="ECO:0000256" key="3">
    <source>
        <dbReference type="SAM" id="MobiDB-lite"/>
    </source>
</evidence>
<feature type="region of interest" description="Disordered" evidence="3">
    <location>
        <begin position="255"/>
        <end position="279"/>
    </location>
</feature>
<feature type="region of interest" description="Disordered" evidence="3">
    <location>
        <begin position="91"/>
        <end position="150"/>
    </location>
</feature>
<dbReference type="GO" id="GO:0005730">
    <property type="term" value="C:nucleolus"/>
    <property type="evidence" value="ECO:0007669"/>
    <property type="project" value="TreeGrafter"/>
</dbReference>
<accession>A0A0P1BMF2</accession>
<dbReference type="Proteomes" id="UP000054845">
    <property type="component" value="Unassembled WGS sequence"/>
</dbReference>
<dbReference type="PANTHER" id="PTHR23236">
    <property type="entry name" value="EUKARYOTIC TRANSLATION INITIATION FACTOR 4B/4H"/>
    <property type="match status" value="1"/>
</dbReference>
<keyword evidence="1 2" id="KW-0694">RNA-binding</keyword>
<evidence type="ECO:0000256" key="1">
    <source>
        <dbReference type="ARBA" id="ARBA00022884"/>
    </source>
</evidence>
<feature type="compositionally biased region" description="Basic residues" evidence="3">
    <location>
        <begin position="458"/>
        <end position="472"/>
    </location>
</feature>
<feature type="compositionally biased region" description="Acidic residues" evidence="3">
    <location>
        <begin position="101"/>
        <end position="114"/>
    </location>
</feature>
<evidence type="ECO:0000256" key="2">
    <source>
        <dbReference type="PROSITE-ProRule" id="PRU00176"/>
    </source>
</evidence>
<feature type="compositionally biased region" description="Basic and acidic residues" evidence="3">
    <location>
        <begin position="510"/>
        <end position="519"/>
    </location>
</feature>
<feature type="compositionally biased region" description="Basic and acidic residues" evidence="3">
    <location>
        <begin position="337"/>
        <end position="366"/>
    </location>
</feature>
<dbReference type="AlphaFoldDB" id="A0A0P1BMF2"/>
<feature type="domain" description="RRM" evidence="4">
    <location>
        <begin position="295"/>
        <end position="436"/>
    </location>
</feature>
<name>A0A0P1BMF2_9BASI</name>
<organism evidence="5 6">
    <name type="scientific">Ceraceosorus bombacis</name>
    <dbReference type="NCBI Taxonomy" id="401625"/>
    <lineage>
        <taxon>Eukaryota</taxon>
        <taxon>Fungi</taxon>
        <taxon>Dikarya</taxon>
        <taxon>Basidiomycota</taxon>
        <taxon>Ustilaginomycotina</taxon>
        <taxon>Exobasidiomycetes</taxon>
        <taxon>Ceraceosorales</taxon>
        <taxon>Ceraceosoraceae</taxon>
        <taxon>Ceraceosorus</taxon>
    </lineage>
</organism>
<evidence type="ECO:0000259" key="4">
    <source>
        <dbReference type="PROSITE" id="PS50102"/>
    </source>
</evidence>
<feature type="compositionally biased region" description="Basic and acidic residues" evidence="3">
    <location>
        <begin position="1"/>
        <end position="30"/>
    </location>
</feature>
<dbReference type="STRING" id="401625.A0A0P1BMF2"/>
<dbReference type="InterPro" id="IPR000504">
    <property type="entry name" value="RRM_dom"/>
</dbReference>
<dbReference type="GO" id="GO:0003723">
    <property type="term" value="F:RNA binding"/>
    <property type="evidence" value="ECO:0007669"/>
    <property type="project" value="UniProtKB-UniRule"/>
</dbReference>
<evidence type="ECO:0000313" key="6">
    <source>
        <dbReference type="Proteomes" id="UP000054845"/>
    </source>
</evidence>
<feature type="compositionally biased region" description="Polar residues" evidence="3">
    <location>
        <begin position="267"/>
        <end position="279"/>
    </location>
</feature>
<dbReference type="Gene3D" id="3.30.70.330">
    <property type="match status" value="2"/>
</dbReference>
<evidence type="ECO:0000313" key="5">
    <source>
        <dbReference type="EMBL" id="CEH17119.1"/>
    </source>
</evidence>
<dbReference type="OrthoDB" id="439808at2759"/>
<reference evidence="5 6" key="1">
    <citation type="submission" date="2014-09" db="EMBL/GenBank/DDBJ databases">
        <authorList>
            <person name="Magalhaes I.L.F."/>
            <person name="Oliveira U."/>
            <person name="Santos F.R."/>
            <person name="Vidigal T.H.D.A."/>
            <person name="Brescovit A.D."/>
            <person name="Santos A.J."/>
        </authorList>
    </citation>
    <scope>NUCLEOTIDE SEQUENCE [LARGE SCALE GENOMIC DNA]</scope>
</reference>
<proteinExistence type="predicted"/>
<dbReference type="EMBL" id="CCYA01000254">
    <property type="protein sequence ID" value="CEH17119.1"/>
    <property type="molecule type" value="Genomic_DNA"/>
</dbReference>
<dbReference type="PANTHER" id="PTHR23236:SF95">
    <property type="entry name" value="NUCLEOLAR PROTEIN 13"/>
    <property type="match status" value="1"/>
</dbReference>